<accession>A0A562SPB0</accession>
<feature type="region of interest" description="Disordered" evidence="2">
    <location>
        <begin position="1"/>
        <end position="20"/>
    </location>
</feature>
<keyword evidence="1" id="KW-0175">Coiled coil</keyword>
<reference evidence="3 4" key="1">
    <citation type="submission" date="2019-07" db="EMBL/GenBank/DDBJ databases">
        <title>Genomic Encyclopedia of Archaeal and Bacterial Type Strains, Phase II (KMG-II): from individual species to whole genera.</title>
        <authorList>
            <person name="Goeker M."/>
        </authorList>
    </citation>
    <scope>NUCLEOTIDE SEQUENCE [LARGE SCALE GENOMIC DNA]</scope>
    <source>
        <strain evidence="3 4">ATCC BAA-252</strain>
    </source>
</reference>
<evidence type="ECO:0000256" key="1">
    <source>
        <dbReference type="SAM" id="Coils"/>
    </source>
</evidence>
<sequence>MPEVSGYRSSQALASSPTLRETQKVVDQLRELDAKQEVAVAQTVQRQADLSSNRAEQLARQVEQIERRVEARDIDPGLGGRFDITV</sequence>
<proteinExistence type="predicted"/>
<feature type="compositionally biased region" description="Polar residues" evidence="2">
    <location>
        <begin position="7"/>
        <end position="20"/>
    </location>
</feature>
<keyword evidence="4" id="KW-1185">Reference proteome</keyword>
<dbReference type="RefSeq" id="WP_145345447.1">
    <property type="nucleotide sequence ID" value="NZ_SMLY01000078.1"/>
</dbReference>
<evidence type="ECO:0000313" key="3">
    <source>
        <dbReference type="EMBL" id="TWI82764.1"/>
    </source>
</evidence>
<dbReference type="AlphaFoldDB" id="A0A562SPB0"/>
<protein>
    <submittedName>
        <fullName evidence="3">Uncharacterized protein</fullName>
    </submittedName>
</protein>
<gene>
    <name evidence="3" type="ORF">JM93_03278</name>
</gene>
<evidence type="ECO:0000256" key="2">
    <source>
        <dbReference type="SAM" id="MobiDB-lite"/>
    </source>
</evidence>
<evidence type="ECO:0000313" key="4">
    <source>
        <dbReference type="Proteomes" id="UP000320593"/>
    </source>
</evidence>
<dbReference type="EMBL" id="VLLF01000008">
    <property type="protein sequence ID" value="TWI82764.1"/>
    <property type="molecule type" value="Genomic_DNA"/>
</dbReference>
<feature type="coiled-coil region" evidence="1">
    <location>
        <begin position="41"/>
        <end position="75"/>
    </location>
</feature>
<name>A0A562SPB0_9HYPH</name>
<dbReference type="Proteomes" id="UP000320593">
    <property type="component" value="Unassembled WGS sequence"/>
</dbReference>
<organism evidence="3 4">
    <name type="scientific">Roseibium hamelinense</name>
    <dbReference type="NCBI Taxonomy" id="150831"/>
    <lineage>
        <taxon>Bacteria</taxon>
        <taxon>Pseudomonadati</taxon>
        <taxon>Pseudomonadota</taxon>
        <taxon>Alphaproteobacteria</taxon>
        <taxon>Hyphomicrobiales</taxon>
        <taxon>Stappiaceae</taxon>
        <taxon>Roseibium</taxon>
    </lineage>
</organism>
<comment type="caution">
    <text evidence="3">The sequence shown here is derived from an EMBL/GenBank/DDBJ whole genome shotgun (WGS) entry which is preliminary data.</text>
</comment>